<evidence type="ECO:0000256" key="2">
    <source>
        <dbReference type="ARBA" id="ARBA00022475"/>
    </source>
</evidence>
<evidence type="ECO:0000256" key="1">
    <source>
        <dbReference type="ARBA" id="ARBA00004651"/>
    </source>
</evidence>
<organism evidence="7 8">
    <name type="scientific">Thermoflavifilum thermophilum</name>
    <dbReference type="NCBI Taxonomy" id="1393122"/>
    <lineage>
        <taxon>Bacteria</taxon>
        <taxon>Pseudomonadati</taxon>
        <taxon>Bacteroidota</taxon>
        <taxon>Chitinophagia</taxon>
        <taxon>Chitinophagales</taxon>
        <taxon>Chitinophagaceae</taxon>
        <taxon>Thermoflavifilum</taxon>
    </lineage>
</organism>
<evidence type="ECO:0000256" key="3">
    <source>
        <dbReference type="ARBA" id="ARBA00022692"/>
    </source>
</evidence>
<dbReference type="PANTHER" id="PTHR33529">
    <property type="entry name" value="SLR0882 PROTEIN-RELATED"/>
    <property type="match status" value="1"/>
</dbReference>
<dbReference type="STRING" id="1393122.SAMN05660895_1558"/>
<keyword evidence="8" id="KW-1185">Reference proteome</keyword>
<keyword evidence="3 6" id="KW-0812">Transmembrane</keyword>
<feature type="transmembrane region" description="Helical" evidence="6">
    <location>
        <begin position="100"/>
        <end position="118"/>
    </location>
</feature>
<dbReference type="PANTHER" id="PTHR33529:SF8">
    <property type="entry name" value="PERMEASE, YJGP_YJGQ FAMILY"/>
    <property type="match status" value="1"/>
</dbReference>
<evidence type="ECO:0000313" key="7">
    <source>
        <dbReference type="EMBL" id="SFV33104.1"/>
    </source>
</evidence>
<feature type="transmembrane region" description="Helical" evidence="6">
    <location>
        <begin position="12"/>
        <end position="33"/>
    </location>
</feature>
<feature type="transmembrane region" description="Helical" evidence="6">
    <location>
        <begin position="279"/>
        <end position="295"/>
    </location>
</feature>
<comment type="subcellular location">
    <subcellularLocation>
        <location evidence="1">Cell membrane</location>
        <topology evidence="1">Multi-pass membrane protein</topology>
    </subcellularLocation>
</comment>
<feature type="transmembrane region" description="Helical" evidence="6">
    <location>
        <begin position="307"/>
        <end position="327"/>
    </location>
</feature>
<dbReference type="EMBL" id="FPCJ01000001">
    <property type="protein sequence ID" value="SFV33104.1"/>
    <property type="molecule type" value="Genomic_DNA"/>
</dbReference>
<keyword evidence="2" id="KW-1003">Cell membrane</keyword>
<dbReference type="Proteomes" id="UP000199537">
    <property type="component" value="Unassembled WGS sequence"/>
</dbReference>
<dbReference type="AlphaFoldDB" id="A0A1I7NEK9"/>
<keyword evidence="5 6" id="KW-0472">Membrane</keyword>
<feature type="transmembrane region" description="Helical" evidence="6">
    <location>
        <begin position="53"/>
        <end position="79"/>
    </location>
</feature>
<keyword evidence="4 6" id="KW-1133">Transmembrane helix</keyword>
<dbReference type="GO" id="GO:0015920">
    <property type="term" value="P:lipopolysaccharide transport"/>
    <property type="evidence" value="ECO:0007669"/>
    <property type="project" value="TreeGrafter"/>
</dbReference>
<name>A0A1I7NEK9_9BACT</name>
<dbReference type="InterPro" id="IPR005495">
    <property type="entry name" value="LptG/LptF_permease"/>
</dbReference>
<protein>
    <submittedName>
        <fullName evidence="7">Lipopolysaccharide export system permease protein</fullName>
    </submittedName>
</protein>
<sequence length="359" mass="40949">MRKLDWYILRKFLGTFFYAIGILIVITVVIDISEKLDDFVKSHLSIKQLIFEYYIGFIPHIAALLFPLFVFIAVIFFTSRLAYRSEIIAMLSAGISFRRMLRAYWVGGVLLCILLWAGNRWVVPRADRIRDAFEDKYVNDVDESKQISNVHLRIDSFSYVTMYIYDPIYKYASGFKLEKIRNQDLYYRLEAQNVRWDSTHKTWNTGPCVIRTFNGLQETARQIADTSLKIPLSPEDLIQRSNITETLTTPELNAYIAREKLRGSEGINALYVEKYRRDASAVAVVILTLIGVAIASRKVRGGSGLHLAIGIVIGSAYIVVLQFSYTFSVKGNLSPFVAVWLPNVLFGAVAFALLRRAPK</sequence>
<reference evidence="8" key="1">
    <citation type="submission" date="2016-10" db="EMBL/GenBank/DDBJ databases">
        <authorList>
            <person name="Varghese N."/>
            <person name="Submissions S."/>
        </authorList>
    </citation>
    <scope>NUCLEOTIDE SEQUENCE [LARGE SCALE GENOMIC DNA]</scope>
    <source>
        <strain evidence="8">DSM 14807</strain>
    </source>
</reference>
<accession>A0A1I7NEK9</accession>
<evidence type="ECO:0000256" key="5">
    <source>
        <dbReference type="ARBA" id="ARBA00023136"/>
    </source>
</evidence>
<proteinExistence type="predicted"/>
<evidence type="ECO:0000313" key="8">
    <source>
        <dbReference type="Proteomes" id="UP000199537"/>
    </source>
</evidence>
<feature type="transmembrane region" description="Helical" evidence="6">
    <location>
        <begin position="333"/>
        <end position="354"/>
    </location>
</feature>
<dbReference type="Pfam" id="PF03739">
    <property type="entry name" value="LptF_LptG"/>
    <property type="match status" value="1"/>
</dbReference>
<evidence type="ECO:0000256" key="6">
    <source>
        <dbReference type="SAM" id="Phobius"/>
    </source>
</evidence>
<dbReference type="GO" id="GO:0043190">
    <property type="term" value="C:ATP-binding cassette (ABC) transporter complex"/>
    <property type="evidence" value="ECO:0007669"/>
    <property type="project" value="TreeGrafter"/>
</dbReference>
<evidence type="ECO:0000256" key="4">
    <source>
        <dbReference type="ARBA" id="ARBA00022989"/>
    </source>
</evidence>
<gene>
    <name evidence="7" type="ORF">SAMN05660895_1558</name>
</gene>